<dbReference type="AlphaFoldDB" id="K0TCI5"/>
<feature type="non-terminal residue" evidence="2">
    <location>
        <position position="1"/>
    </location>
</feature>
<keyword evidence="3" id="KW-1185">Reference proteome</keyword>
<evidence type="ECO:0000313" key="3">
    <source>
        <dbReference type="Proteomes" id="UP000266841"/>
    </source>
</evidence>
<name>K0TCI5_THAOC</name>
<sequence>PPPPGVRVPRRPVRIARERLGGAQRDEHEPWRGRHEEQEPVEGEVTSEMRRGRGRWVDANGRRAREGGDDNIIFQNALRNTRINNLQKTHVATDVKRSLMTTRLVVVRRAPRREEAPPAAPKVAGYPRPPQDHPARSQSPVFAPVGNCCSRPRQTRRDGH</sequence>
<protein>
    <submittedName>
        <fullName evidence="2">Uncharacterized protein</fullName>
    </submittedName>
</protein>
<dbReference type="EMBL" id="AGNL01003110">
    <property type="protein sequence ID" value="EJK75145.1"/>
    <property type="molecule type" value="Genomic_DNA"/>
</dbReference>
<feature type="region of interest" description="Disordered" evidence="1">
    <location>
        <begin position="1"/>
        <end position="53"/>
    </location>
</feature>
<accession>K0TCI5</accession>
<reference evidence="2 3" key="1">
    <citation type="journal article" date="2012" name="Genome Biol.">
        <title>Genome and low-iron response of an oceanic diatom adapted to chronic iron limitation.</title>
        <authorList>
            <person name="Lommer M."/>
            <person name="Specht M."/>
            <person name="Roy A.S."/>
            <person name="Kraemer L."/>
            <person name="Andreson R."/>
            <person name="Gutowska M.A."/>
            <person name="Wolf J."/>
            <person name="Bergner S.V."/>
            <person name="Schilhabel M.B."/>
            <person name="Klostermeier U.C."/>
            <person name="Beiko R.G."/>
            <person name="Rosenstiel P."/>
            <person name="Hippler M."/>
            <person name="Laroche J."/>
        </authorList>
    </citation>
    <scope>NUCLEOTIDE SEQUENCE [LARGE SCALE GENOMIC DNA]</scope>
    <source>
        <strain evidence="2 3">CCMP1005</strain>
    </source>
</reference>
<proteinExistence type="predicted"/>
<evidence type="ECO:0000313" key="2">
    <source>
        <dbReference type="EMBL" id="EJK75145.1"/>
    </source>
</evidence>
<feature type="region of interest" description="Disordered" evidence="1">
    <location>
        <begin position="110"/>
        <end position="160"/>
    </location>
</feature>
<dbReference type="Proteomes" id="UP000266841">
    <property type="component" value="Unassembled WGS sequence"/>
</dbReference>
<gene>
    <name evidence="2" type="ORF">THAOC_03143</name>
</gene>
<feature type="compositionally biased region" description="Basic and acidic residues" evidence="1">
    <location>
        <begin position="15"/>
        <end position="38"/>
    </location>
</feature>
<organism evidence="2 3">
    <name type="scientific">Thalassiosira oceanica</name>
    <name type="common">Marine diatom</name>
    <dbReference type="NCBI Taxonomy" id="159749"/>
    <lineage>
        <taxon>Eukaryota</taxon>
        <taxon>Sar</taxon>
        <taxon>Stramenopiles</taxon>
        <taxon>Ochrophyta</taxon>
        <taxon>Bacillariophyta</taxon>
        <taxon>Coscinodiscophyceae</taxon>
        <taxon>Thalassiosirophycidae</taxon>
        <taxon>Thalassiosirales</taxon>
        <taxon>Thalassiosiraceae</taxon>
        <taxon>Thalassiosira</taxon>
    </lineage>
</organism>
<comment type="caution">
    <text evidence="2">The sequence shown here is derived from an EMBL/GenBank/DDBJ whole genome shotgun (WGS) entry which is preliminary data.</text>
</comment>
<evidence type="ECO:0000256" key="1">
    <source>
        <dbReference type="SAM" id="MobiDB-lite"/>
    </source>
</evidence>